<evidence type="ECO:0000256" key="2">
    <source>
        <dbReference type="ARBA" id="ARBA00023012"/>
    </source>
</evidence>
<dbReference type="SMR" id="A0A125W6B8"/>
<keyword evidence="8" id="KW-0238">DNA-binding</keyword>
<dbReference type="GO" id="GO:0003677">
    <property type="term" value="F:DNA binding"/>
    <property type="evidence" value="ECO:0007669"/>
    <property type="project" value="UniProtKB-KW"/>
</dbReference>
<protein>
    <submittedName>
        <fullName evidence="8">LytTr DNA-binding domain protein</fullName>
    </submittedName>
</protein>
<keyword evidence="1" id="KW-0963">Cytoplasm</keyword>
<evidence type="ECO:0000256" key="4">
    <source>
        <dbReference type="ARBA" id="ARBA00037164"/>
    </source>
</evidence>
<dbReference type="AlphaFoldDB" id="A0A125W6B8"/>
<dbReference type="InterPro" id="IPR046947">
    <property type="entry name" value="LytR-like"/>
</dbReference>
<evidence type="ECO:0000259" key="6">
    <source>
        <dbReference type="PROSITE" id="PS50110"/>
    </source>
</evidence>
<feature type="domain" description="HTH LytTR-type" evidence="7">
    <location>
        <begin position="147"/>
        <end position="247"/>
    </location>
</feature>
<dbReference type="PANTHER" id="PTHR37299:SF3">
    <property type="entry name" value="STAGE 0 SPORULATION PROTEIN A HOMOLOG"/>
    <property type="match status" value="1"/>
</dbReference>
<dbReference type="Pfam" id="PF00072">
    <property type="entry name" value="Response_reg"/>
    <property type="match status" value="1"/>
</dbReference>
<evidence type="ECO:0000313" key="8">
    <source>
        <dbReference type="EMBL" id="EFM82833.1"/>
    </source>
</evidence>
<dbReference type="Gene3D" id="3.40.50.2300">
    <property type="match status" value="1"/>
</dbReference>
<accession>A0A125W6B8</accession>
<dbReference type="InterPro" id="IPR007492">
    <property type="entry name" value="LytTR_DNA-bd_dom"/>
</dbReference>
<evidence type="ECO:0000256" key="5">
    <source>
        <dbReference type="PROSITE-ProRule" id="PRU00169"/>
    </source>
</evidence>
<keyword evidence="2" id="KW-0902">Two-component regulatory system</keyword>
<organism evidence="8 9">
    <name type="scientific">Enterococcus faecalis TX4248</name>
    <dbReference type="NCBI Taxonomy" id="749495"/>
    <lineage>
        <taxon>Bacteria</taxon>
        <taxon>Bacillati</taxon>
        <taxon>Bacillota</taxon>
        <taxon>Bacilli</taxon>
        <taxon>Lactobacillales</taxon>
        <taxon>Enterococcaceae</taxon>
        <taxon>Enterococcus</taxon>
    </lineage>
</organism>
<dbReference type="Gene3D" id="2.40.50.1020">
    <property type="entry name" value="LytTr DNA-binding domain"/>
    <property type="match status" value="1"/>
</dbReference>
<evidence type="ECO:0000313" key="9">
    <source>
        <dbReference type="Proteomes" id="UP000004846"/>
    </source>
</evidence>
<evidence type="ECO:0000259" key="7">
    <source>
        <dbReference type="PROSITE" id="PS50930"/>
    </source>
</evidence>
<dbReference type="SUPFAM" id="SSF52172">
    <property type="entry name" value="CheY-like"/>
    <property type="match status" value="1"/>
</dbReference>
<dbReference type="SMART" id="SM00850">
    <property type="entry name" value="LytTR"/>
    <property type="match status" value="1"/>
</dbReference>
<comment type="function">
    <text evidence="4">Required for high-level post-exponential phase expression of a series of secreted proteins.</text>
</comment>
<proteinExistence type="predicted"/>
<keyword evidence="5" id="KW-0597">Phosphoprotein</keyword>
<gene>
    <name evidence="8" type="ORF">HMPREF9498_01559</name>
</gene>
<comment type="caution">
    <text evidence="8">The sequence shown here is derived from an EMBL/GenBank/DDBJ whole genome shotgun (WGS) entry which is preliminary data.</text>
</comment>
<dbReference type="GO" id="GO:0000156">
    <property type="term" value="F:phosphorelay response regulator activity"/>
    <property type="evidence" value="ECO:0007669"/>
    <property type="project" value="InterPro"/>
</dbReference>
<dbReference type="PANTHER" id="PTHR37299">
    <property type="entry name" value="TRANSCRIPTIONAL REGULATOR-RELATED"/>
    <property type="match status" value="1"/>
</dbReference>
<dbReference type="InterPro" id="IPR011006">
    <property type="entry name" value="CheY-like_superfamily"/>
</dbReference>
<feature type="modified residue" description="4-aspartylphosphate" evidence="5">
    <location>
        <position position="63"/>
    </location>
</feature>
<dbReference type="PROSITE" id="PS50110">
    <property type="entry name" value="RESPONSE_REGULATORY"/>
    <property type="match status" value="1"/>
</dbReference>
<keyword evidence="3" id="KW-0010">Activator</keyword>
<sequence length="247" mass="28990">MSEQMAIYILEDQIIQAKALEALVTNILHSRNIYNETIHLFSRSDELLQVAHQDAQLNIFFLDIQMNNHIQAGFEVAKEIRKTDSESLIVFISTHTELVLTSYKYMVSALQFIQKNVDFLDFQKEVETCVDAYIQQKENIKTKSEYIIINLKASSIKMDINDIYFFQTEYDHRVSMVGKNFKREFYGTLSKIEQLHPDLIRVHQSIIINKKYASKLNYKTHLLTMRDGTEVPVSRRYYTQVKALFLT</sequence>
<name>A0A125W6B8_ENTFL</name>
<reference evidence="9" key="1">
    <citation type="submission" date="2010-07" db="EMBL/GenBank/DDBJ databases">
        <authorList>
            <person name="Weinstock G."/>
            <person name="Sodergren E."/>
            <person name="Clifton S."/>
            <person name="Fulton L."/>
            <person name="Fulton B."/>
            <person name="Courtney L."/>
            <person name="Fronick C."/>
            <person name="Harrison M."/>
            <person name="Strong C."/>
            <person name="Farmer C."/>
            <person name="Delahaunty K."/>
            <person name="Markovic C."/>
            <person name="Hall O."/>
            <person name="Minx P."/>
            <person name="Tomlinson C."/>
            <person name="Mitreva M."/>
            <person name="Hou S."/>
            <person name="Chen J."/>
            <person name="Wollam A."/>
            <person name="Pepin K.H."/>
            <person name="Johnson M."/>
            <person name="Bhonagiri V."/>
            <person name="Zhang X."/>
            <person name="Suruliraj S."/>
            <person name="Warren W."/>
            <person name="Chinwalla A."/>
            <person name="Mardis E.R."/>
            <person name="Wilson R.K."/>
        </authorList>
    </citation>
    <scope>NUCLEOTIDE SEQUENCE [LARGE SCALE GENOMIC DNA]</scope>
    <source>
        <strain evidence="9">TX4248</strain>
    </source>
</reference>
<dbReference type="InterPro" id="IPR001789">
    <property type="entry name" value="Sig_transdc_resp-reg_receiver"/>
</dbReference>
<feature type="domain" description="Response regulatory" evidence="6">
    <location>
        <begin position="6"/>
        <end position="130"/>
    </location>
</feature>
<dbReference type="PROSITE" id="PS50930">
    <property type="entry name" value="HTH_LYTTR"/>
    <property type="match status" value="1"/>
</dbReference>
<evidence type="ECO:0000256" key="3">
    <source>
        <dbReference type="ARBA" id="ARBA00023159"/>
    </source>
</evidence>
<dbReference type="EMBL" id="AEBR01000050">
    <property type="protein sequence ID" value="EFM82833.1"/>
    <property type="molecule type" value="Genomic_DNA"/>
</dbReference>
<dbReference type="Pfam" id="PF04397">
    <property type="entry name" value="LytTR"/>
    <property type="match status" value="1"/>
</dbReference>
<dbReference type="SMART" id="SM00448">
    <property type="entry name" value="REC"/>
    <property type="match status" value="1"/>
</dbReference>
<evidence type="ECO:0000256" key="1">
    <source>
        <dbReference type="ARBA" id="ARBA00022490"/>
    </source>
</evidence>
<dbReference type="HOGENOM" id="CLU_000445_14_6_9"/>
<dbReference type="Proteomes" id="UP000004846">
    <property type="component" value="Unassembled WGS sequence"/>
</dbReference>